<evidence type="ECO:0000313" key="1">
    <source>
        <dbReference type="EMBL" id="TDQ05442.1"/>
    </source>
</evidence>
<dbReference type="Proteomes" id="UP000295444">
    <property type="component" value="Unassembled WGS sequence"/>
</dbReference>
<name>A0A4R6SPM3_LABRH</name>
<accession>A0A4R6SPM3</accession>
<evidence type="ECO:0000313" key="2">
    <source>
        <dbReference type="Proteomes" id="UP000295444"/>
    </source>
</evidence>
<dbReference type="EMBL" id="SNXZ01000001">
    <property type="protein sequence ID" value="TDQ05442.1"/>
    <property type="molecule type" value="Genomic_DNA"/>
</dbReference>
<reference evidence="1 2" key="1">
    <citation type="submission" date="2019-03" db="EMBL/GenBank/DDBJ databases">
        <title>Genomic Encyclopedia of Type Strains, Phase IV (KMG-IV): sequencing the most valuable type-strain genomes for metagenomic binning, comparative biology and taxonomic classification.</title>
        <authorList>
            <person name="Goeker M."/>
        </authorList>
    </citation>
    <scope>NUCLEOTIDE SEQUENCE [LARGE SCALE GENOMIC DNA]</scope>
    <source>
        <strain evidence="1 2">DSM 45361</strain>
    </source>
</reference>
<sequence length="130" mass="13446">MLVDPGGGSVTPANIKASMDQFAQSAASGGFTVNETGGQALIAAIDKLLDWIDGSGTDLVYLAQSPKLGGSHGGKAISPFAQKVATDQQGFLTVLQQLQESLTTAKQGIKTAMKNYQETDATGRGKFIQA</sequence>
<dbReference type="OrthoDB" id="3699236at2"/>
<protein>
    <submittedName>
        <fullName evidence="1">Uncharacterized protein</fullName>
    </submittedName>
</protein>
<comment type="caution">
    <text evidence="1">The sequence shown here is derived from an EMBL/GenBank/DDBJ whole genome shotgun (WGS) entry which is preliminary data.</text>
</comment>
<keyword evidence="2" id="KW-1185">Reference proteome</keyword>
<gene>
    <name evidence="1" type="ORF">EV186_1011412</name>
</gene>
<dbReference type="RefSeq" id="WP_133848195.1">
    <property type="nucleotide sequence ID" value="NZ_SNXZ01000001.1"/>
</dbReference>
<organism evidence="1 2">
    <name type="scientific">Labedaea rhizosphaerae</name>
    <dbReference type="NCBI Taxonomy" id="598644"/>
    <lineage>
        <taxon>Bacteria</taxon>
        <taxon>Bacillati</taxon>
        <taxon>Actinomycetota</taxon>
        <taxon>Actinomycetes</taxon>
        <taxon>Pseudonocardiales</taxon>
        <taxon>Pseudonocardiaceae</taxon>
        <taxon>Labedaea</taxon>
    </lineage>
</organism>
<proteinExistence type="predicted"/>
<dbReference type="AlphaFoldDB" id="A0A4R6SPM3"/>